<dbReference type="OrthoDB" id="9946729at2759"/>
<dbReference type="AlphaFoldDB" id="A0A6P8J0Y2"/>
<dbReference type="KEGG" id="aten:116307161"/>
<name>A0A6P8J0Y2_ACTTE</name>
<proteinExistence type="predicted"/>
<evidence type="ECO:0000313" key="2">
    <source>
        <dbReference type="Proteomes" id="UP000515163"/>
    </source>
</evidence>
<dbReference type="RefSeq" id="XP_031573172.1">
    <property type="nucleotide sequence ID" value="XM_031717312.1"/>
</dbReference>
<evidence type="ECO:0000256" key="1">
    <source>
        <dbReference type="SAM" id="MobiDB-lite"/>
    </source>
</evidence>
<gene>
    <name evidence="3" type="primary">LOC116307161</name>
</gene>
<dbReference type="PANTHER" id="PTHR37352">
    <property type="entry name" value="TESTIS-SPECIFIC GENE 13 PROTEIN"/>
    <property type="match status" value="1"/>
</dbReference>
<dbReference type="PANTHER" id="PTHR37352:SF1">
    <property type="entry name" value="TESTIS-SPECIFIC GENE 13 PROTEIN"/>
    <property type="match status" value="1"/>
</dbReference>
<protein>
    <submittedName>
        <fullName evidence="3">Uncharacterized protein LOC116307161</fullName>
    </submittedName>
</protein>
<dbReference type="Proteomes" id="UP000515163">
    <property type="component" value="Unplaced"/>
</dbReference>
<dbReference type="InParanoid" id="A0A6P8J0Y2"/>
<accession>A0A6P8J0Y2</accession>
<reference evidence="3" key="1">
    <citation type="submission" date="2025-08" db="UniProtKB">
        <authorList>
            <consortium name="RefSeq"/>
        </authorList>
    </citation>
    <scope>IDENTIFICATION</scope>
    <source>
        <tissue evidence="3">Tentacle</tissue>
    </source>
</reference>
<dbReference type="GeneID" id="116307161"/>
<dbReference type="InterPro" id="IPR029241">
    <property type="entry name" value="TSGA13"/>
</dbReference>
<organism evidence="2 3">
    <name type="scientific">Actinia tenebrosa</name>
    <name type="common">Australian red waratah sea anemone</name>
    <dbReference type="NCBI Taxonomy" id="6105"/>
    <lineage>
        <taxon>Eukaryota</taxon>
        <taxon>Metazoa</taxon>
        <taxon>Cnidaria</taxon>
        <taxon>Anthozoa</taxon>
        <taxon>Hexacorallia</taxon>
        <taxon>Actiniaria</taxon>
        <taxon>Actiniidae</taxon>
        <taxon>Actinia</taxon>
    </lineage>
</organism>
<evidence type="ECO:0000313" key="3">
    <source>
        <dbReference type="RefSeq" id="XP_031573172.1"/>
    </source>
</evidence>
<feature type="region of interest" description="Disordered" evidence="1">
    <location>
        <begin position="1"/>
        <end position="56"/>
    </location>
</feature>
<sequence>MSLPAIVPASEEQLDQLNVKKPVKSHHGSANHSMYSKKTATKANRATKKKSEAEAKAAKEREERLVKLYDLWLQVKQDEREEKNQYFKERLNIQHELIQRQDLLSKKRQSKLNAKLHKLFFVRNKSGGIGAHQLWSILRGKSRKKLEKEDGKIPQSIKNAYRSFLRECLHADVPVVERSFCKNGDQIPESKISESHLIKDINFSRHRLDLMFRVAHMNKDKTRLLFNHMESADPKEGSVRPPRYNPDQIKEPKVELLPLSSGRTKSLVAEANDKGEVTTREESKDQPLLLGLDKISFLTEKMAECKGEFSKRHKVAGFANDSTTENGKDSKKQYSLRGTLSAPISSQGQRKIDIVKSWQPLSVDALLEYKTRVDLVGTEDFMQGQPRTWKLKEAIVQETG</sequence>
<keyword evidence="2" id="KW-1185">Reference proteome</keyword>